<evidence type="ECO:0000256" key="2">
    <source>
        <dbReference type="ARBA" id="ARBA00009592"/>
    </source>
</evidence>
<evidence type="ECO:0000256" key="1">
    <source>
        <dbReference type="ARBA" id="ARBA00004251"/>
    </source>
</evidence>
<keyword evidence="8" id="KW-1133">Transmembrane helix</keyword>
<dbReference type="GO" id="GO:0005886">
    <property type="term" value="C:plasma membrane"/>
    <property type="evidence" value="ECO:0007669"/>
    <property type="project" value="UniProtKB-SubCell"/>
</dbReference>
<dbReference type="InterPro" id="IPR032675">
    <property type="entry name" value="LRR_dom_sf"/>
</dbReference>
<dbReference type="SMART" id="SM00369">
    <property type="entry name" value="LRR_TYP"/>
    <property type="match status" value="7"/>
</dbReference>
<accession>A0A5N6LS46</accession>
<keyword evidence="14" id="KW-1185">Reference proteome</keyword>
<proteinExistence type="inferred from homology"/>
<keyword evidence="7" id="KW-0677">Repeat</keyword>
<feature type="domain" description="Disease resistance R13L4/SHOC-2-like LRR" evidence="12">
    <location>
        <begin position="272"/>
        <end position="471"/>
    </location>
</feature>
<protein>
    <submittedName>
        <fullName evidence="13">Uncharacterized protein</fullName>
    </submittedName>
</protein>
<evidence type="ECO:0000256" key="6">
    <source>
        <dbReference type="ARBA" id="ARBA00022729"/>
    </source>
</evidence>
<dbReference type="FunFam" id="3.80.10.10:FF:000095">
    <property type="entry name" value="LRR receptor-like serine/threonine-protein kinase GSO1"/>
    <property type="match status" value="1"/>
</dbReference>
<dbReference type="SUPFAM" id="SSF52047">
    <property type="entry name" value="RNI-like"/>
    <property type="match status" value="1"/>
</dbReference>
<evidence type="ECO:0000256" key="3">
    <source>
        <dbReference type="ARBA" id="ARBA00022475"/>
    </source>
</evidence>
<organism evidence="13 14">
    <name type="scientific">Mikania micrantha</name>
    <name type="common">bitter vine</name>
    <dbReference type="NCBI Taxonomy" id="192012"/>
    <lineage>
        <taxon>Eukaryota</taxon>
        <taxon>Viridiplantae</taxon>
        <taxon>Streptophyta</taxon>
        <taxon>Embryophyta</taxon>
        <taxon>Tracheophyta</taxon>
        <taxon>Spermatophyta</taxon>
        <taxon>Magnoliopsida</taxon>
        <taxon>eudicotyledons</taxon>
        <taxon>Gunneridae</taxon>
        <taxon>Pentapetalae</taxon>
        <taxon>asterids</taxon>
        <taxon>campanulids</taxon>
        <taxon>Asterales</taxon>
        <taxon>Asteraceae</taxon>
        <taxon>Asteroideae</taxon>
        <taxon>Heliantheae alliance</taxon>
        <taxon>Eupatorieae</taxon>
        <taxon>Mikania</taxon>
    </lineage>
</organism>
<dbReference type="PANTHER" id="PTHR48063">
    <property type="entry name" value="LRR RECEPTOR-LIKE KINASE"/>
    <property type="match status" value="1"/>
</dbReference>
<sequence>MTATSSNVTCIEGERRSLLAIKHKITDRFNLLSTWSGVECCEWRGIGCDSRNGHVVKLDLRSPVSLEDLRSLVSWEDEKWLEGELSPWLQNLKHLRYLDLSMNNFYGKIPEFLGSFESLEYLNLSRSGFSEGVVPHHLGNLSSLQVLDLRNVFIFDDVLGAYFAPIVDDLRWVSSLSSLRYLDLSGITIGKHADWFHPVNMLPSLLTLNLASTCITIPSTQFVNFTSLNSLNLADNGMNSTIPLWLSNLTSLMHLNLYWNSLHGKIPDFLGTFSTLASIDLSDNSFDTSMPDLLCNLSSLVRLDLSINNFYGSVPSNLGLLSRLEYLNLRYNQLSGNIPMVSNLVCLDISGNMFSGPIPASLGLFSRLEDLSLYDNQFGGNIPSSLGQLSKLKNLDLSRNSLVGVLSETHFTNLKNLIHLDMSWNSLALNFSSRWTPPFQLQKFSASSCSNIGPYFPNWLHTQTHLQRLDLSNSSIRDTIPQWFESILSHILYLDLSNNQIGGKMPLFHFDTSNRIWDSTLKMNSNKFEGSLAAFPSNVKLLDLSDNLLSGEVPQTDGTMNLTLETVNLSKNRFTGNIPEDLCNLSNITVLDLSQNKLSGRLPECLGNLIYLEAMDLSNNTIIGVVPSSLGSFTQLLTLHLHNNRFEGNLPLSLQNLTSLVTMDIGYNFLMGDIPFWIGRNLINLRILNLQSNKFTGKIPLQFCQLNALHHLNLAQNNIIGTIPPCFANLSGMITDEGSINYSINNYEENMLASTKGNQLGNDGLCGPPLSRSCKGDNSSYDHVGKVEAQDEDEDFWLYIGMGAAVVFAVVRGRQAVFVEPLSLSCCRRSVVVEPLSYAIIRIERLIQFVVVISVCTVETIDWRKLWNRLLWEVIYQQHPYITTVDPDLILKYLRISHFHNFLVFRLFKHIHTSRENI</sequence>
<name>A0A5N6LS46_9ASTR</name>
<evidence type="ECO:0000256" key="7">
    <source>
        <dbReference type="ARBA" id="ARBA00022737"/>
    </source>
</evidence>
<dbReference type="Pfam" id="PF08263">
    <property type="entry name" value="LRRNT_2"/>
    <property type="match status" value="1"/>
</dbReference>
<dbReference type="InterPro" id="IPR046956">
    <property type="entry name" value="RLP23-like"/>
</dbReference>
<evidence type="ECO:0000259" key="11">
    <source>
        <dbReference type="Pfam" id="PF08263"/>
    </source>
</evidence>
<keyword evidence="5" id="KW-0812">Transmembrane</keyword>
<keyword evidence="3" id="KW-1003">Cell membrane</keyword>
<dbReference type="Pfam" id="PF00560">
    <property type="entry name" value="LRR_1"/>
    <property type="match status" value="7"/>
</dbReference>
<dbReference type="Proteomes" id="UP000326396">
    <property type="component" value="Linkage Group LG8"/>
</dbReference>
<keyword evidence="6" id="KW-0732">Signal</keyword>
<comment type="similarity">
    <text evidence="2">Belongs to the RLP family.</text>
</comment>
<keyword evidence="9" id="KW-0472">Membrane</keyword>
<comment type="caution">
    <text evidence="13">The sequence shown here is derived from an EMBL/GenBank/DDBJ whole genome shotgun (WGS) entry which is preliminary data.</text>
</comment>
<dbReference type="InterPro" id="IPR003591">
    <property type="entry name" value="Leu-rich_rpt_typical-subtyp"/>
</dbReference>
<keyword evidence="4" id="KW-0433">Leucine-rich repeat</keyword>
<dbReference type="SUPFAM" id="SSF52058">
    <property type="entry name" value="L domain-like"/>
    <property type="match status" value="2"/>
</dbReference>
<dbReference type="PRINTS" id="PR00019">
    <property type="entry name" value="LEURICHRPT"/>
</dbReference>
<evidence type="ECO:0000256" key="8">
    <source>
        <dbReference type="ARBA" id="ARBA00022989"/>
    </source>
</evidence>
<evidence type="ECO:0000256" key="5">
    <source>
        <dbReference type="ARBA" id="ARBA00022692"/>
    </source>
</evidence>
<evidence type="ECO:0000313" key="13">
    <source>
        <dbReference type="EMBL" id="KAD2804383.1"/>
    </source>
</evidence>
<dbReference type="PROSITE" id="PS51450">
    <property type="entry name" value="LRR"/>
    <property type="match status" value="1"/>
</dbReference>
<gene>
    <name evidence="13" type="ORF">E3N88_37760</name>
</gene>
<evidence type="ECO:0000256" key="4">
    <source>
        <dbReference type="ARBA" id="ARBA00022614"/>
    </source>
</evidence>
<dbReference type="FunFam" id="3.80.10.10:FF:000383">
    <property type="entry name" value="Leucine-rich repeat receptor protein kinase EMS1"/>
    <property type="match status" value="1"/>
</dbReference>
<dbReference type="Gene3D" id="3.80.10.10">
    <property type="entry name" value="Ribonuclease Inhibitor"/>
    <property type="match status" value="6"/>
</dbReference>
<evidence type="ECO:0000256" key="10">
    <source>
        <dbReference type="ARBA" id="ARBA00023180"/>
    </source>
</evidence>
<dbReference type="PANTHER" id="PTHR48063:SF106">
    <property type="entry name" value="LEUCINE-RICH REPEAT DOMAIN, L DOMAIN-LIKE PROTEIN-RELATED"/>
    <property type="match status" value="1"/>
</dbReference>
<dbReference type="GO" id="GO:0051707">
    <property type="term" value="P:response to other organism"/>
    <property type="evidence" value="ECO:0007669"/>
    <property type="project" value="UniProtKB-ARBA"/>
</dbReference>
<dbReference type="GO" id="GO:0006952">
    <property type="term" value="P:defense response"/>
    <property type="evidence" value="ECO:0007669"/>
    <property type="project" value="UniProtKB-ARBA"/>
</dbReference>
<dbReference type="InterPro" id="IPR013210">
    <property type="entry name" value="LRR_N_plant-typ"/>
</dbReference>
<evidence type="ECO:0000256" key="9">
    <source>
        <dbReference type="ARBA" id="ARBA00023136"/>
    </source>
</evidence>
<comment type="subcellular location">
    <subcellularLocation>
        <location evidence="1">Cell membrane</location>
        <topology evidence="1">Single-pass type I membrane protein</topology>
    </subcellularLocation>
</comment>
<evidence type="ECO:0000259" key="12">
    <source>
        <dbReference type="Pfam" id="PF23598"/>
    </source>
</evidence>
<keyword evidence="10" id="KW-0325">Glycoprotein</keyword>
<dbReference type="Pfam" id="PF23598">
    <property type="entry name" value="LRR_14"/>
    <property type="match status" value="1"/>
</dbReference>
<evidence type="ECO:0000313" key="14">
    <source>
        <dbReference type="Proteomes" id="UP000326396"/>
    </source>
</evidence>
<dbReference type="AlphaFoldDB" id="A0A5N6LS46"/>
<feature type="domain" description="Leucine-rich repeat-containing N-terminal plant-type" evidence="11">
    <location>
        <begin position="13"/>
        <end position="49"/>
    </location>
</feature>
<reference evidence="13 14" key="1">
    <citation type="submission" date="2019-05" db="EMBL/GenBank/DDBJ databases">
        <title>Mikania micrantha, genome provides insights into the molecular mechanism of rapid growth.</title>
        <authorList>
            <person name="Liu B."/>
        </authorList>
    </citation>
    <scope>NUCLEOTIDE SEQUENCE [LARGE SCALE GENOMIC DNA]</scope>
    <source>
        <strain evidence="13">NLD-2019</strain>
        <tissue evidence="13">Leaf</tissue>
    </source>
</reference>
<dbReference type="OrthoDB" id="1060944at2759"/>
<dbReference type="EMBL" id="SZYD01000018">
    <property type="protein sequence ID" value="KAD2804383.1"/>
    <property type="molecule type" value="Genomic_DNA"/>
</dbReference>
<dbReference type="InterPro" id="IPR001611">
    <property type="entry name" value="Leu-rich_rpt"/>
</dbReference>
<dbReference type="InterPro" id="IPR055414">
    <property type="entry name" value="LRR_R13L4/SHOC2-like"/>
</dbReference>